<name>A0ABW1Q1L4_9ENTR</name>
<reference evidence="4" key="1">
    <citation type="journal article" date="2019" name="Int. J. Syst. Evol. Microbiol.">
        <title>The Global Catalogue of Microorganisms (GCM) 10K type strain sequencing project: providing services to taxonomists for standard genome sequencing and annotation.</title>
        <authorList>
            <consortium name="The Broad Institute Genomics Platform"/>
            <consortium name="The Broad Institute Genome Sequencing Center for Infectious Disease"/>
            <person name="Wu L."/>
            <person name="Ma J."/>
        </authorList>
    </citation>
    <scope>NUCLEOTIDE SEQUENCE [LARGE SCALE GENOMIC DNA]</scope>
    <source>
        <strain evidence="4">JCM30009</strain>
    </source>
</reference>
<feature type="chain" id="PRO_5047107820" evidence="2">
    <location>
        <begin position="16"/>
        <end position="134"/>
    </location>
</feature>
<proteinExistence type="predicted"/>
<keyword evidence="2" id="KW-0732">Signal</keyword>
<dbReference type="PROSITE" id="PS51257">
    <property type="entry name" value="PROKAR_LIPOPROTEIN"/>
    <property type="match status" value="1"/>
</dbReference>
<dbReference type="EMBL" id="JBHSRG010000010">
    <property type="protein sequence ID" value="MFC6122769.1"/>
    <property type="molecule type" value="Genomic_DNA"/>
</dbReference>
<dbReference type="Proteomes" id="UP001596169">
    <property type="component" value="Unassembled WGS sequence"/>
</dbReference>
<dbReference type="RefSeq" id="WP_132441308.1">
    <property type="nucleotide sequence ID" value="NZ_JBHSRG010000010.1"/>
</dbReference>
<feature type="compositionally biased region" description="Polar residues" evidence="1">
    <location>
        <begin position="87"/>
        <end position="101"/>
    </location>
</feature>
<feature type="signal peptide" evidence="2">
    <location>
        <begin position="1"/>
        <end position="15"/>
    </location>
</feature>
<keyword evidence="3" id="KW-0449">Lipoprotein</keyword>
<feature type="region of interest" description="Disordered" evidence="1">
    <location>
        <begin position="86"/>
        <end position="107"/>
    </location>
</feature>
<evidence type="ECO:0000256" key="1">
    <source>
        <dbReference type="SAM" id="MobiDB-lite"/>
    </source>
</evidence>
<organism evidence="3 4">
    <name type="scientific">Citrobacter bitternis</name>
    <dbReference type="NCBI Taxonomy" id="1585982"/>
    <lineage>
        <taxon>Bacteria</taxon>
        <taxon>Pseudomonadati</taxon>
        <taxon>Pseudomonadota</taxon>
        <taxon>Gammaproteobacteria</taxon>
        <taxon>Enterobacterales</taxon>
        <taxon>Enterobacteriaceae</taxon>
        <taxon>Citrobacter</taxon>
    </lineage>
</organism>
<dbReference type="NCBIfam" id="NF033828">
    <property type="entry name" value="entry_exc2_fam"/>
    <property type="match status" value="1"/>
</dbReference>
<gene>
    <name evidence="3" type="ORF">ACFPZP_17070</name>
</gene>
<comment type="caution">
    <text evidence="3">The sequence shown here is derived from an EMBL/GenBank/DDBJ whole genome shotgun (WGS) entry which is preliminary data.</text>
</comment>
<accession>A0ABW1Q1L4</accession>
<sequence>MMKKITLMIMAVALAACTTQTSPERHARHFAYNASETMNGNMVTDRGGMVALNLPKFQDIYARGVADRQKGVTPAQANAVAEATRKLGQQQNKVENHYTPNKQDKWTEDAESKEAVLWYNELAGAYLDGYNGVK</sequence>
<evidence type="ECO:0000256" key="2">
    <source>
        <dbReference type="SAM" id="SignalP"/>
    </source>
</evidence>
<evidence type="ECO:0000313" key="3">
    <source>
        <dbReference type="EMBL" id="MFC6122769.1"/>
    </source>
</evidence>
<protein>
    <submittedName>
        <fullName evidence="3">Exc2 family lipoprotein</fullName>
    </submittedName>
</protein>
<keyword evidence="4" id="KW-1185">Reference proteome</keyword>
<evidence type="ECO:0000313" key="4">
    <source>
        <dbReference type="Proteomes" id="UP001596169"/>
    </source>
</evidence>